<dbReference type="GO" id="GO:0005744">
    <property type="term" value="C:TIM23 mitochondrial import inner membrane translocase complex"/>
    <property type="evidence" value="ECO:0007669"/>
    <property type="project" value="UniProtKB-UniRule"/>
</dbReference>
<dbReference type="InterPro" id="IPR050365">
    <property type="entry name" value="TIM50"/>
</dbReference>
<comment type="similarity">
    <text evidence="1">Belongs to the TIM50 family.</text>
</comment>
<dbReference type="SMART" id="SM00577">
    <property type="entry name" value="CPDc"/>
    <property type="match status" value="1"/>
</dbReference>
<comment type="subcellular location">
    <subcellularLocation>
        <location evidence="1">Mitochondrion inner membrane</location>
        <topology evidence="1">Single-pass membrane protein</topology>
    </subcellularLocation>
</comment>
<dbReference type="InterPro" id="IPR023214">
    <property type="entry name" value="HAD_sf"/>
</dbReference>
<evidence type="ECO:0000313" key="5">
    <source>
        <dbReference type="Proteomes" id="UP000660262"/>
    </source>
</evidence>
<gene>
    <name evidence="4" type="ORF">PPROV_000981300</name>
</gene>
<dbReference type="Pfam" id="PF03031">
    <property type="entry name" value="NIF"/>
    <property type="match status" value="2"/>
</dbReference>
<feature type="compositionally biased region" description="Basic and acidic residues" evidence="2">
    <location>
        <begin position="59"/>
        <end position="74"/>
    </location>
</feature>
<accession>A0A830HWE5</accession>
<sequence length="512" mass="55701">MGVMAAGNVHACHASENASFPTKEESDRSGELVVQDQLADDIHGVGHELERIQTQAAGSRRDFGPGDVVQHEEQQAANDDSASSSASASSASSASASASSSASENRATPPTSNPDGIAQADKTNQQHAHDFVLASARVHQALRFLAMLVFALVVALLCTRKMPRRAPAGLRRRWQAWQGMLAVAAAFAWDVARKASDTKRWFKAARNVKMRWRQLMKRVRIIWASRNKPKGAVQTTLRRTQTVVTKKLLEPLSRAAAGLWQEDGTGCLLPPQQASHRGKLTVVLDLDETLVLGVALPHESPELGRSRWKESARRRQLRSFDLPPPLGGPGGVRVYERPGAREFLAKLSAACEVVLFTSASQSYAEAIRDRFESTHEPTGPIHVRRGSRGASPSPVRPAVGPPQQQRRATFTATLDRSSTRPTRGSVDNDPYAFVLQPSSGIPIRTFRGDPNDCELLGTILPLCLALAELRDVRPVLARRFAMHEWFERRGCVLPIAAETDAAAPSPDGSSSL</sequence>
<keyword evidence="1" id="KW-0653">Protein transport</keyword>
<reference evidence="4" key="1">
    <citation type="submission" date="2020-10" db="EMBL/GenBank/DDBJ databases">
        <title>Unveiling of a novel bifunctional photoreceptor, Dualchrome1, isolated from a cosmopolitan green alga.</title>
        <authorList>
            <person name="Suzuki S."/>
            <person name="Kawachi M."/>
        </authorList>
    </citation>
    <scope>NUCLEOTIDE SEQUENCE</scope>
    <source>
        <strain evidence="4">NIES 2893</strain>
    </source>
</reference>
<keyword evidence="5" id="KW-1185">Reference proteome</keyword>
<comment type="function">
    <text evidence="1">Essential component of the TIM23 complex, a complex that mediates the translocation of transit peptide-containing proteins across the mitochondrial inner membrane.</text>
</comment>
<protein>
    <recommendedName>
        <fullName evidence="1">Mitochondrial import inner membrane translocase subunit TIM50</fullName>
    </recommendedName>
</protein>
<dbReference type="SUPFAM" id="SSF56784">
    <property type="entry name" value="HAD-like"/>
    <property type="match status" value="1"/>
</dbReference>
<proteinExistence type="inferred from homology"/>
<organism evidence="4 5">
    <name type="scientific">Pycnococcus provasolii</name>
    <dbReference type="NCBI Taxonomy" id="41880"/>
    <lineage>
        <taxon>Eukaryota</taxon>
        <taxon>Viridiplantae</taxon>
        <taxon>Chlorophyta</taxon>
        <taxon>Pseudoscourfieldiophyceae</taxon>
        <taxon>Pseudoscourfieldiales</taxon>
        <taxon>Pycnococcaceae</taxon>
        <taxon>Pycnococcus</taxon>
    </lineage>
</organism>
<dbReference type="PROSITE" id="PS50969">
    <property type="entry name" value="FCP1"/>
    <property type="match status" value="1"/>
</dbReference>
<dbReference type="Proteomes" id="UP000660262">
    <property type="component" value="Unassembled WGS sequence"/>
</dbReference>
<comment type="subunit">
    <text evidence="1">Component of the TIM23 complex.</text>
</comment>
<keyword evidence="1" id="KW-0811">Translocation</keyword>
<feature type="compositionally biased region" description="Polar residues" evidence="2">
    <location>
        <begin position="104"/>
        <end position="114"/>
    </location>
</feature>
<keyword evidence="1" id="KW-0813">Transport</keyword>
<keyword evidence="1" id="KW-0809">Transit peptide</keyword>
<dbReference type="InterPro" id="IPR036412">
    <property type="entry name" value="HAD-like_sf"/>
</dbReference>
<dbReference type="PANTHER" id="PTHR12210">
    <property type="entry name" value="DULLARD PROTEIN PHOSPHATASE"/>
    <property type="match status" value="1"/>
</dbReference>
<feature type="compositionally biased region" description="Polar residues" evidence="2">
    <location>
        <begin position="402"/>
        <end position="422"/>
    </location>
</feature>
<dbReference type="AlphaFoldDB" id="A0A830HWE5"/>
<evidence type="ECO:0000256" key="2">
    <source>
        <dbReference type="SAM" id="MobiDB-lite"/>
    </source>
</evidence>
<dbReference type="OrthoDB" id="277011at2759"/>
<feature type="domain" description="FCP1 homology" evidence="3">
    <location>
        <begin position="275"/>
        <end position="466"/>
    </location>
</feature>
<dbReference type="GO" id="GO:0015031">
    <property type="term" value="P:protein transport"/>
    <property type="evidence" value="ECO:0007669"/>
    <property type="project" value="UniProtKB-KW"/>
</dbReference>
<dbReference type="Gene3D" id="3.40.50.1000">
    <property type="entry name" value="HAD superfamily/HAD-like"/>
    <property type="match status" value="1"/>
</dbReference>
<evidence type="ECO:0000256" key="1">
    <source>
        <dbReference type="RuleBase" id="RU365079"/>
    </source>
</evidence>
<keyword evidence="1" id="KW-0496">Mitochondrion</keyword>
<evidence type="ECO:0000259" key="3">
    <source>
        <dbReference type="PROSITE" id="PS50969"/>
    </source>
</evidence>
<feature type="compositionally biased region" description="Low complexity" evidence="2">
    <location>
        <begin position="81"/>
        <end position="103"/>
    </location>
</feature>
<evidence type="ECO:0000313" key="4">
    <source>
        <dbReference type="EMBL" id="GHP11083.1"/>
    </source>
</evidence>
<feature type="region of interest" description="Disordered" evidence="2">
    <location>
        <begin position="374"/>
        <end position="431"/>
    </location>
</feature>
<name>A0A830HWE5_9CHLO</name>
<dbReference type="EMBL" id="BNJQ01000032">
    <property type="protein sequence ID" value="GHP11083.1"/>
    <property type="molecule type" value="Genomic_DNA"/>
</dbReference>
<comment type="caution">
    <text evidence="4">The sequence shown here is derived from an EMBL/GenBank/DDBJ whole genome shotgun (WGS) entry which is preliminary data.</text>
</comment>
<dbReference type="InterPro" id="IPR004274">
    <property type="entry name" value="FCP1_dom"/>
</dbReference>
<feature type="compositionally biased region" description="Basic and acidic residues" evidence="2">
    <location>
        <begin position="40"/>
        <end position="51"/>
    </location>
</feature>
<feature type="region of interest" description="Disordered" evidence="2">
    <location>
        <begin position="1"/>
        <end position="123"/>
    </location>
</feature>